<reference evidence="2" key="1">
    <citation type="journal article" date="2019" name="Sci. Rep.">
        <title>Draft genome of Tanacetum cinerariifolium, the natural source of mosquito coil.</title>
        <authorList>
            <person name="Yamashiro T."/>
            <person name="Shiraishi A."/>
            <person name="Satake H."/>
            <person name="Nakayama K."/>
        </authorList>
    </citation>
    <scope>NUCLEOTIDE SEQUENCE</scope>
</reference>
<gene>
    <name evidence="2" type="ORF">Tci_888342</name>
</gene>
<feature type="non-terminal residue" evidence="2">
    <location>
        <position position="95"/>
    </location>
</feature>
<comment type="caution">
    <text evidence="2">The sequence shown here is derived from an EMBL/GenBank/DDBJ whole genome shotgun (WGS) entry which is preliminary data.</text>
</comment>
<dbReference type="AlphaFoldDB" id="A0A699U2X6"/>
<name>A0A699U2X6_TANCI</name>
<evidence type="ECO:0000256" key="1">
    <source>
        <dbReference type="SAM" id="MobiDB-lite"/>
    </source>
</evidence>
<dbReference type="EMBL" id="BKCJ011292909">
    <property type="protein sequence ID" value="GFD16373.1"/>
    <property type="molecule type" value="Genomic_DNA"/>
</dbReference>
<evidence type="ECO:0000313" key="2">
    <source>
        <dbReference type="EMBL" id="GFD16373.1"/>
    </source>
</evidence>
<protein>
    <submittedName>
        <fullName evidence="2">Uncharacterized protein</fullName>
    </submittedName>
</protein>
<feature type="compositionally biased region" description="Polar residues" evidence="1">
    <location>
        <begin position="54"/>
        <end position="66"/>
    </location>
</feature>
<feature type="region of interest" description="Disordered" evidence="1">
    <location>
        <begin position="26"/>
        <end position="66"/>
    </location>
</feature>
<organism evidence="2">
    <name type="scientific">Tanacetum cinerariifolium</name>
    <name type="common">Dalmatian daisy</name>
    <name type="synonym">Chrysanthemum cinerariifolium</name>
    <dbReference type="NCBI Taxonomy" id="118510"/>
    <lineage>
        <taxon>Eukaryota</taxon>
        <taxon>Viridiplantae</taxon>
        <taxon>Streptophyta</taxon>
        <taxon>Embryophyta</taxon>
        <taxon>Tracheophyta</taxon>
        <taxon>Spermatophyta</taxon>
        <taxon>Magnoliopsida</taxon>
        <taxon>eudicotyledons</taxon>
        <taxon>Gunneridae</taxon>
        <taxon>Pentapetalae</taxon>
        <taxon>asterids</taxon>
        <taxon>campanulids</taxon>
        <taxon>Asterales</taxon>
        <taxon>Asteraceae</taxon>
        <taxon>Asteroideae</taxon>
        <taxon>Anthemideae</taxon>
        <taxon>Anthemidinae</taxon>
        <taxon>Tanacetum</taxon>
    </lineage>
</organism>
<sequence length="95" mass="10248">MVEMMNRWRKAIAEIKIRKVVDLATAKDQHQHLKRSGETLESSKSKKLKSSHSTTQPTELQETTSVSACVPVADGDPISADVSVFAGSSIPAATP</sequence>
<proteinExistence type="predicted"/>
<feature type="compositionally biased region" description="Basic and acidic residues" evidence="1">
    <location>
        <begin position="26"/>
        <end position="44"/>
    </location>
</feature>
<accession>A0A699U2X6</accession>